<dbReference type="Proteomes" id="UP001144110">
    <property type="component" value="Unassembled WGS sequence"/>
</dbReference>
<accession>A0AAE3P5S2</accession>
<protein>
    <recommendedName>
        <fullName evidence="3">Lipoprotein SmpA/OmlA domain-containing protein</fullName>
    </recommendedName>
</protein>
<name>A0AAE3P5S2_9BACT</name>
<evidence type="ECO:0008006" key="3">
    <source>
        <dbReference type="Google" id="ProtNLM"/>
    </source>
</evidence>
<comment type="caution">
    <text evidence="1">The sequence shown here is derived from an EMBL/GenBank/DDBJ whole genome shotgun (WGS) entry which is preliminary data.</text>
</comment>
<dbReference type="AlphaFoldDB" id="A0AAE3P5S2"/>
<organism evidence="1 2">
    <name type="scientific">Candidatus Thermodesulfobacterium syntrophicum</name>
    <dbReference type="NCBI Taxonomy" id="3060442"/>
    <lineage>
        <taxon>Bacteria</taxon>
        <taxon>Pseudomonadati</taxon>
        <taxon>Thermodesulfobacteriota</taxon>
        <taxon>Thermodesulfobacteria</taxon>
        <taxon>Thermodesulfobacteriales</taxon>
        <taxon>Thermodesulfobacteriaceae</taxon>
        <taxon>Thermodesulfobacterium</taxon>
    </lineage>
</organism>
<proteinExistence type="predicted"/>
<reference evidence="1" key="1">
    <citation type="submission" date="2022-11" db="EMBL/GenBank/DDBJ databases">
        <title>Candidatus Alkanophaga archaea from heated hydrothermal vent sediment oxidize petroleum alkanes.</title>
        <authorList>
            <person name="Zehnle H."/>
            <person name="Laso-Perez R."/>
            <person name="Lipp J."/>
            <person name="Teske A."/>
            <person name="Wegener G."/>
        </authorList>
    </citation>
    <scope>NUCLEOTIDE SEQUENCE</scope>
    <source>
        <strain evidence="1">MCA70</strain>
    </source>
</reference>
<gene>
    <name evidence="1" type="ORF">OD816_000486</name>
</gene>
<evidence type="ECO:0000313" key="2">
    <source>
        <dbReference type="Proteomes" id="UP001144110"/>
    </source>
</evidence>
<sequence length="122" mass="14255">MDKNTNVSFLKKLFFLMGVVVFIYECAVKPGPNLASKASLIHPQQTTKAEVLQFLGPPVQIFTFPDGKEEWYYYYRVRNFWEKVPVVRNYKGEDYTEVLKIVIKGEKVIDCIYYTISSPKKE</sequence>
<evidence type="ECO:0000313" key="1">
    <source>
        <dbReference type="EMBL" id="MDF2953241.1"/>
    </source>
</evidence>
<dbReference type="EMBL" id="JAPHEG010000002">
    <property type="protein sequence ID" value="MDF2953241.1"/>
    <property type="molecule type" value="Genomic_DNA"/>
</dbReference>